<dbReference type="InterPro" id="IPR010920">
    <property type="entry name" value="LSM_dom_sf"/>
</dbReference>
<dbReference type="GO" id="GO:0032991">
    <property type="term" value="C:protein-containing complex"/>
    <property type="evidence" value="ECO:0007669"/>
    <property type="project" value="UniProtKB-ARBA"/>
</dbReference>
<dbReference type="SUPFAM" id="SSF50182">
    <property type="entry name" value="Sm-like ribonucleoproteins"/>
    <property type="match status" value="1"/>
</dbReference>
<sequence length="84" mass="9146">MDRRCFLNLQGGRQVSGVLRGFDMFLNLVVDQAHEELGGGQRIPCLRWGRKMGDGFEPSTKEEEGGHSSCGSSGGGLLKVHENI</sequence>
<accession>A0A1B9G418</accession>
<feature type="domain" description="Sm" evidence="2">
    <location>
        <begin position="2"/>
        <end position="40"/>
    </location>
</feature>
<feature type="region of interest" description="Disordered" evidence="1">
    <location>
        <begin position="54"/>
        <end position="84"/>
    </location>
</feature>
<evidence type="ECO:0000313" key="3">
    <source>
        <dbReference type="EMBL" id="OCF25738.1"/>
    </source>
</evidence>
<protein>
    <recommendedName>
        <fullName evidence="2">Sm domain-containing protein</fullName>
    </recommendedName>
</protein>
<dbReference type="AlphaFoldDB" id="A0A1B9G418"/>
<evidence type="ECO:0000256" key="1">
    <source>
        <dbReference type="SAM" id="MobiDB-lite"/>
    </source>
</evidence>
<dbReference type="VEuPathDB" id="FungiDB:I302_03411"/>
<dbReference type="STRING" id="1296100.A0A1B9G418"/>
<dbReference type="OrthoDB" id="2146at2759"/>
<dbReference type="InterPro" id="IPR001163">
    <property type="entry name" value="Sm_dom_euk/arc"/>
</dbReference>
<reference evidence="3" key="1">
    <citation type="submission" date="2013-07" db="EMBL/GenBank/DDBJ databases">
        <title>The Genome Sequence of Cryptococcus bestiolae CBS10118.</title>
        <authorList>
            <consortium name="The Broad Institute Genome Sequencing Platform"/>
            <person name="Cuomo C."/>
            <person name="Litvintseva A."/>
            <person name="Chen Y."/>
            <person name="Heitman J."/>
            <person name="Sun S."/>
            <person name="Springer D."/>
            <person name="Dromer F."/>
            <person name="Young S.K."/>
            <person name="Zeng Q."/>
            <person name="Gargeya S."/>
            <person name="Fitzgerald M."/>
            <person name="Abouelleil A."/>
            <person name="Alvarado L."/>
            <person name="Berlin A.M."/>
            <person name="Chapman S.B."/>
            <person name="Dewar J."/>
            <person name="Goldberg J."/>
            <person name="Griggs A."/>
            <person name="Gujja S."/>
            <person name="Hansen M."/>
            <person name="Howarth C."/>
            <person name="Imamovic A."/>
            <person name="Larimer J."/>
            <person name="McCowan C."/>
            <person name="Murphy C."/>
            <person name="Pearson M."/>
            <person name="Priest M."/>
            <person name="Roberts A."/>
            <person name="Saif S."/>
            <person name="Shea T."/>
            <person name="Sykes S."/>
            <person name="Wortman J."/>
            <person name="Nusbaum C."/>
            <person name="Birren B."/>
        </authorList>
    </citation>
    <scope>NUCLEOTIDE SEQUENCE [LARGE SCALE GENOMIC DNA]</scope>
    <source>
        <strain evidence="3">CBS 10118</strain>
    </source>
</reference>
<feature type="compositionally biased region" description="Basic and acidic residues" evidence="1">
    <location>
        <begin position="54"/>
        <end position="66"/>
    </location>
</feature>
<name>A0A1B9G418_9TREE</name>
<dbReference type="Gene3D" id="2.30.30.100">
    <property type="match status" value="1"/>
</dbReference>
<dbReference type="Pfam" id="PF01423">
    <property type="entry name" value="LSM"/>
    <property type="match status" value="1"/>
</dbReference>
<reference evidence="3" key="2">
    <citation type="submission" date="2014-01" db="EMBL/GenBank/DDBJ databases">
        <title>Evolution of pathogenesis and genome organization in the Tremellales.</title>
        <authorList>
            <person name="Cuomo C."/>
            <person name="Litvintseva A."/>
            <person name="Heitman J."/>
            <person name="Chen Y."/>
            <person name="Sun S."/>
            <person name="Springer D."/>
            <person name="Dromer F."/>
            <person name="Young S."/>
            <person name="Zeng Q."/>
            <person name="Chapman S."/>
            <person name="Gujja S."/>
            <person name="Saif S."/>
            <person name="Birren B."/>
        </authorList>
    </citation>
    <scope>NUCLEOTIDE SEQUENCE</scope>
    <source>
        <strain evidence="3">CBS 10118</strain>
    </source>
</reference>
<proteinExistence type="predicted"/>
<evidence type="ECO:0000259" key="2">
    <source>
        <dbReference type="Pfam" id="PF01423"/>
    </source>
</evidence>
<dbReference type="EMBL" id="KI894020">
    <property type="protein sequence ID" value="OCF25738.1"/>
    <property type="molecule type" value="Genomic_DNA"/>
</dbReference>
<gene>
    <name evidence="3" type="ORF">I302_03411</name>
</gene>
<organism evidence="3">
    <name type="scientific">Kwoniella bestiolae CBS 10118</name>
    <dbReference type="NCBI Taxonomy" id="1296100"/>
    <lineage>
        <taxon>Eukaryota</taxon>
        <taxon>Fungi</taxon>
        <taxon>Dikarya</taxon>
        <taxon>Basidiomycota</taxon>
        <taxon>Agaricomycotina</taxon>
        <taxon>Tremellomycetes</taxon>
        <taxon>Tremellales</taxon>
        <taxon>Cryptococcaceae</taxon>
        <taxon>Kwoniella</taxon>
    </lineage>
</organism>